<protein>
    <submittedName>
        <fullName evidence="2">Uncharacterized protein</fullName>
    </submittedName>
</protein>
<dbReference type="Proteomes" id="UP000750502">
    <property type="component" value="Unassembled WGS sequence"/>
</dbReference>
<accession>A0A9P7HBM0</accession>
<dbReference type="EMBL" id="JADFTT010005467">
    <property type="protein sequence ID" value="KAG5742605.1"/>
    <property type="molecule type" value="Genomic_DNA"/>
</dbReference>
<feature type="compositionally biased region" description="Acidic residues" evidence="1">
    <location>
        <begin position="1"/>
        <end position="16"/>
    </location>
</feature>
<comment type="caution">
    <text evidence="2">The sequence shown here is derived from an EMBL/GenBank/DDBJ whole genome shotgun (WGS) entry which is preliminary data.</text>
</comment>
<organism evidence="2 3">
    <name type="scientific">Fusarium xylarioides</name>
    <dbReference type="NCBI Taxonomy" id="221167"/>
    <lineage>
        <taxon>Eukaryota</taxon>
        <taxon>Fungi</taxon>
        <taxon>Dikarya</taxon>
        <taxon>Ascomycota</taxon>
        <taxon>Pezizomycotina</taxon>
        <taxon>Sordariomycetes</taxon>
        <taxon>Hypocreomycetidae</taxon>
        <taxon>Hypocreales</taxon>
        <taxon>Nectriaceae</taxon>
        <taxon>Fusarium</taxon>
        <taxon>Fusarium fujikuroi species complex</taxon>
    </lineage>
</organism>
<evidence type="ECO:0000313" key="3">
    <source>
        <dbReference type="Proteomes" id="UP000750502"/>
    </source>
</evidence>
<gene>
    <name evidence="2" type="ORF">H9Q72_014549</name>
</gene>
<name>A0A9P7HBM0_9HYPO</name>
<dbReference type="AlphaFoldDB" id="A0A9P7HBM0"/>
<evidence type="ECO:0000313" key="2">
    <source>
        <dbReference type="EMBL" id="KAG5742605.1"/>
    </source>
</evidence>
<keyword evidence="3" id="KW-1185">Reference proteome</keyword>
<proteinExistence type="predicted"/>
<sequence length="49" mass="5470">HNTDISDEDPFAEDTASEGKPVTGEEPVAEKLQACKASYEKKELLYRKT</sequence>
<reference evidence="2" key="2">
    <citation type="submission" date="2020-10" db="EMBL/GenBank/DDBJ databases">
        <authorList>
            <person name="Peck L.D."/>
            <person name="Nowell R.W."/>
            <person name="Flood J."/>
            <person name="Ryan M.J."/>
            <person name="Barraclough T.G."/>
        </authorList>
    </citation>
    <scope>NUCLEOTIDE SEQUENCE</scope>
    <source>
        <strain evidence="2">IMI 127659i</strain>
    </source>
</reference>
<evidence type="ECO:0000256" key="1">
    <source>
        <dbReference type="SAM" id="MobiDB-lite"/>
    </source>
</evidence>
<reference evidence="2" key="1">
    <citation type="journal article" date="2020" name="bioRxiv">
        <title>Historical genomics reveals the evolutionary mechanisms behind multiple outbreaks of the host-specific coffee wilt pathogen Fusarium xylarioides.</title>
        <authorList>
            <person name="Peck D."/>
            <person name="Nowell R.W."/>
            <person name="Flood J."/>
            <person name="Ryan M.J."/>
            <person name="Barraclough T.G."/>
        </authorList>
    </citation>
    <scope>NUCLEOTIDE SEQUENCE</scope>
    <source>
        <strain evidence="2">IMI 127659i</strain>
    </source>
</reference>
<feature type="non-terminal residue" evidence="2">
    <location>
        <position position="1"/>
    </location>
</feature>
<feature type="region of interest" description="Disordered" evidence="1">
    <location>
        <begin position="1"/>
        <end position="29"/>
    </location>
</feature>